<dbReference type="InterPro" id="IPR037944">
    <property type="entry name" value="PRX5-like"/>
</dbReference>
<evidence type="ECO:0000256" key="10">
    <source>
        <dbReference type="ARBA" id="ARBA00023002"/>
    </source>
</evidence>
<evidence type="ECO:0000256" key="8">
    <source>
        <dbReference type="ARBA" id="ARBA00022862"/>
    </source>
</evidence>
<dbReference type="EC" id="1.11.1.25" evidence="6"/>
<dbReference type="eggNOG" id="KOG3033">
    <property type="taxonomic scope" value="Eukaryota"/>
</dbReference>
<feature type="domain" description="Thioredoxin" evidence="20">
    <location>
        <begin position="36"/>
        <end position="204"/>
    </location>
</feature>
<comment type="function">
    <text evidence="15">Thiol-specific peroxidase that catalyzes the reduction of hydrogen peroxide and organic hydroperoxides to water and alcohols, respectively. Plays a role in cell protection against oxidative stress by detoxifying peroxides. Reduces preferentially hydrogen peroxide rather than alkyl peroxides. May be involved in mitochondrial redox homeostasis.</text>
</comment>
<dbReference type="PANTHER" id="PTHR13774:SF17">
    <property type="entry name" value="PHENAZINE BIOSYNTHESIS-LIKE DOMAIN-CONTAINING PROTEIN"/>
    <property type="match status" value="1"/>
</dbReference>
<comment type="subunit">
    <text evidence="5">Monomer.</text>
</comment>
<comment type="similarity">
    <text evidence="3">Belongs to the PhzF family.</text>
</comment>
<dbReference type="InterPro" id="IPR013740">
    <property type="entry name" value="Redoxin"/>
</dbReference>
<dbReference type="AlphaFoldDB" id="A0A0D9Y6I1"/>
<dbReference type="GO" id="GO:0008379">
    <property type="term" value="F:thioredoxin peroxidase activity"/>
    <property type="evidence" value="ECO:0007669"/>
    <property type="project" value="InterPro"/>
</dbReference>
<dbReference type="Gene3D" id="3.10.310.10">
    <property type="entry name" value="Diaminopimelate Epimerase, Chain A, domain 1"/>
    <property type="match status" value="2"/>
</dbReference>
<comment type="catalytic activity">
    <reaction evidence="1">
        <text>[glutaredoxin]-dithiol + a hydroperoxide = [glutaredoxin]-disulfide + an alcohol + H2O</text>
        <dbReference type="Rhea" id="RHEA:62624"/>
        <dbReference type="Rhea" id="RHEA-COMP:10729"/>
        <dbReference type="Rhea" id="RHEA-COMP:10730"/>
        <dbReference type="ChEBI" id="CHEBI:15377"/>
        <dbReference type="ChEBI" id="CHEBI:29950"/>
        <dbReference type="ChEBI" id="CHEBI:30879"/>
        <dbReference type="ChEBI" id="CHEBI:35924"/>
        <dbReference type="ChEBI" id="CHEBI:50058"/>
        <dbReference type="EC" id="1.11.1.25"/>
    </reaction>
</comment>
<proteinExistence type="inferred from homology"/>
<keyword evidence="13" id="KW-0676">Redox-active center</keyword>
<evidence type="ECO:0000256" key="18">
    <source>
        <dbReference type="ARBA" id="ARBA00082926"/>
    </source>
</evidence>
<keyword evidence="12" id="KW-0413">Isomerase</keyword>
<evidence type="ECO:0000256" key="14">
    <source>
        <dbReference type="ARBA" id="ARBA00031688"/>
    </source>
</evidence>
<dbReference type="Proteomes" id="UP000026961">
    <property type="component" value="Chromosome 1"/>
</dbReference>
<evidence type="ECO:0000256" key="2">
    <source>
        <dbReference type="ARBA" id="ARBA00004305"/>
    </source>
</evidence>
<evidence type="ECO:0000256" key="3">
    <source>
        <dbReference type="ARBA" id="ARBA00008270"/>
    </source>
</evidence>
<evidence type="ECO:0000256" key="7">
    <source>
        <dbReference type="ARBA" id="ARBA00022559"/>
    </source>
</evidence>
<evidence type="ECO:0000313" key="21">
    <source>
        <dbReference type="EnsemblPlants" id="OGLUM01G12010.1"/>
    </source>
</evidence>
<evidence type="ECO:0000256" key="16">
    <source>
        <dbReference type="ARBA" id="ARBA00072389"/>
    </source>
</evidence>
<keyword evidence="9" id="KW-0809">Transit peptide</keyword>
<evidence type="ECO:0000256" key="6">
    <source>
        <dbReference type="ARBA" id="ARBA00013016"/>
    </source>
</evidence>
<dbReference type="GO" id="GO:0016853">
    <property type="term" value="F:isomerase activity"/>
    <property type="evidence" value="ECO:0007669"/>
    <property type="project" value="UniProtKB-KW"/>
</dbReference>
<evidence type="ECO:0000256" key="12">
    <source>
        <dbReference type="ARBA" id="ARBA00023235"/>
    </source>
</evidence>
<protein>
    <recommendedName>
        <fullName evidence="16">Peroxiredoxin-2F, mitochondrial</fullName>
        <ecNumber evidence="6">1.11.1.25</ecNumber>
    </recommendedName>
    <alternativeName>
        <fullName evidence="14">Glutaredoxin-dependent peroxiredoxin</fullName>
    </alternativeName>
    <alternativeName>
        <fullName evidence="18">Peroxiredoxin IIF</fullName>
    </alternativeName>
    <alternativeName>
        <fullName evidence="17">Thioredoxin peroxidase 2F</fullName>
    </alternativeName>
</protein>
<dbReference type="SUPFAM" id="SSF52833">
    <property type="entry name" value="Thioredoxin-like"/>
    <property type="match status" value="1"/>
</dbReference>
<dbReference type="SUPFAM" id="SSF54506">
    <property type="entry name" value="Diaminopimelate epimerase-like"/>
    <property type="match status" value="2"/>
</dbReference>
<dbReference type="FunFam" id="3.40.30.10:FF:000190">
    <property type="entry name" value="Peroxiredoxin"/>
    <property type="match status" value="1"/>
</dbReference>
<dbReference type="PANTHER" id="PTHR13774">
    <property type="entry name" value="PHENAZINE BIOSYNTHESIS PROTEIN"/>
    <property type="match status" value="1"/>
</dbReference>
<evidence type="ECO:0000256" key="9">
    <source>
        <dbReference type="ARBA" id="ARBA00022946"/>
    </source>
</evidence>
<dbReference type="eggNOG" id="KOG0541">
    <property type="taxonomic scope" value="Eukaryota"/>
</dbReference>
<keyword evidence="22" id="KW-1185">Reference proteome</keyword>
<evidence type="ECO:0000256" key="11">
    <source>
        <dbReference type="ARBA" id="ARBA00023128"/>
    </source>
</evidence>
<dbReference type="Gene3D" id="3.40.30.10">
    <property type="entry name" value="Glutaredoxin"/>
    <property type="match status" value="1"/>
</dbReference>
<dbReference type="GO" id="GO:0005759">
    <property type="term" value="C:mitochondrial matrix"/>
    <property type="evidence" value="ECO:0007669"/>
    <property type="project" value="UniProtKB-SubCell"/>
</dbReference>
<reference evidence="21" key="3">
    <citation type="submission" date="2018-05" db="EMBL/GenBank/DDBJ databases">
        <title>OgluRS3 (Oryza glumaepatula Reference Sequence Version 3).</title>
        <authorList>
            <person name="Zhang J."/>
            <person name="Kudrna D."/>
            <person name="Lee S."/>
            <person name="Talag J."/>
            <person name="Welchert J."/>
            <person name="Wing R.A."/>
        </authorList>
    </citation>
    <scope>NUCLEOTIDE SEQUENCE [LARGE SCALE GENOMIC DNA]</scope>
</reference>
<keyword evidence="7" id="KW-0575">Peroxidase</keyword>
<dbReference type="PROSITE" id="PS51352">
    <property type="entry name" value="THIOREDOXIN_2"/>
    <property type="match status" value="1"/>
</dbReference>
<dbReference type="GO" id="GO:0034599">
    <property type="term" value="P:cellular response to oxidative stress"/>
    <property type="evidence" value="ECO:0007669"/>
    <property type="project" value="InterPro"/>
</dbReference>
<dbReference type="CDD" id="cd03013">
    <property type="entry name" value="PRX5_like"/>
    <property type="match status" value="1"/>
</dbReference>
<keyword evidence="8" id="KW-0049">Antioxidant</keyword>
<keyword evidence="11" id="KW-0496">Mitochondrion</keyword>
<evidence type="ECO:0000256" key="13">
    <source>
        <dbReference type="ARBA" id="ARBA00023284"/>
    </source>
</evidence>
<evidence type="ECO:0000256" key="15">
    <source>
        <dbReference type="ARBA" id="ARBA00059321"/>
    </source>
</evidence>
<name>A0A0D9Y6I1_9ORYZ</name>
<sequence length="557" mass="59501">MASALLRRATGGGSAAAAAAAARWASRGLASVGSGSDIVSAAPGVSLQKARSWDEGVATNFSTTPLKDIFHGKKVVIFGLPGAYTGVCSQAHVPSYKNNIDKLKAKGVDSVICVSVNDPYALNGWAEKLQAKDAIEFYGDFDGSFHKSLDLEVDLSAALLGRRSHRWSAFVDDGKIKAFNVEEAPSDFKVSGAEVDAFAAEPFKGNPAAVCLLEGEDAAAAADERWMQSVAAEFNLSETAFLIRDPSSSAAAADAAPRFRLRWFTPVAEVASPFPPTLGFLLLVSPVFIRTRRRRRLQVNLCGHATLASAHFLFTTVLAKQQHAAAAMVEFVTRSGILTAKKVPAPPPPANDGGVPGEEKLFIELDFPMIDLVEYDSAETLSIPETLNGARVVSVWKSSTAGDLIIKMEVMNHGNATATIISLRERIANLLRMLILNEELVELSSGKEVADIIPNINEIKKCDGRGVIVTGPAPAGSDYDFFSRFFCPKFGIDEDPVCGSAHCVLAPYWGGKLGKQKLTAFQASPRSGTLYLELDGENRRVRIQGEAVTVMAGTLLA</sequence>
<evidence type="ECO:0000256" key="17">
    <source>
        <dbReference type="ARBA" id="ARBA00081117"/>
    </source>
</evidence>
<accession>A0A0D9Y6I1</accession>
<reference evidence="21" key="2">
    <citation type="submission" date="2015-04" db="UniProtKB">
        <authorList>
            <consortium name="EnsemblPlants"/>
        </authorList>
    </citation>
    <scope>IDENTIFICATION</scope>
</reference>
<dbReference type="Gramene" id="OGLUM01G12010.1">
    <property type="protein sequence ID" value="OGLUM01G12010.1"/>
    <property type="gene ID" value="OGLUM01G12010"/>
</dbReference>
<evidence type="ECO:0000313" key="22">
    <source>
        <dbReference type="Proteomes" id="UP000026961"/>
    </source>
</evidence>
<dbReference type="Pfam" id="PF08534">
    <property type="entry name" value="Redoxin"/>
    <property type="match status" value="1"/>
</dbReference>
<evidence type="ECO:0000256" key="1">
    <source>
        <dbReference type="ARBA" id="ARBA00001711"/>
    </source>
</evidence>
<dbReference type="InterPro" id="IPR036249">
    <property type="entry name" value="Thioredoxin-like_sf"/>
</dbReference>
<keyword evidence="10" id="KW-0560">Oxidoreductase</keyword>
<evidence type="ECO:0000259" key="20">
    <source>
        <dbReference type="PROSITE" id="PS51352"/>
    </source>
</evidence>
<dbReference type="InterPro" id="IPR013766">
    <property type="entry name" value="Thioredoxin_domain"/>
</dbReference>
<dbReference type="Pfam" id="PF02567">
    <property type="entry name" value="PhzC-PhzF"/>
    <property type="match status" value="3"/>
</dbReference>
<evidence type="ECO:0000256" key="19">
    <source>
        <dbReference type="PIRSR" id="PIRSR637944-1"/>
    </source>
</evidence>
<evidence type="ECO:0000256" key="4">
    <source>
        <dbReference type="ARBA" id="ARBA00010505"/>
    </source>
</evidence>
<dbReference type="HOGENOM" id="CLU_610291_0_0_1"/>
<organism evidence="21">
    <name type="scientific">Oryza glumipatula</name>
    <dbReference type="NCBI Taxonomy" id="40148"/>
    <lineage>
        <taxon>Eukaryota</taxon>
        <taxon>Viridiplantae</taxon>
        <taxon>Streptophyta</taxon>
        <taxon>Embryophyta</taxon>
        <taxon>Tracheophyta</taxon>
        <taxon>Spermatophyta</taxon>
        <taxon>Magnoliopsida</taxon>
        <taxon>Liliopsida</taxon>
        <taxon>Poales</taxon>
        <taxon>Poaceae</taxon>
        <taxon>BOP clade</taxon>
        <taxon>Oryzoideae</taxon>
        <taxon>Oryzeae</taxon>
        <taxon>Oryzinae</taxon>
        <taxon>Oryza</taxon>
    </lineage>
</organism>
<comment type="subcellular location">
    <subcellularLocation>
        <location evidence="2">Mitochondrion matrix</location>
    </subcellularLocation>
</comment>
<feature type="active site" description="Cysteine sulfenic acid (-SOH) intermediate" evidence="19">
    <location>
        <position position="88"/>
    </location>
</feature>
<dbReference type="EnsemblPlants" id="OGLUM01G12010.1">
    <property type="protein sequence ID" value="OGLUM01G12010.1"/>
    <property type="gene ID" value="OGLUM01G12010"/>
</dbReference>
<comment type="similarity">
    <text evidence="4">Belongs to the peroxiredoxin family. Prx5 subfamily.</text>
</comment>
<evidence type="ECO:0000256" key="5">
    <source>
        <dbReference type="ARBA" id="ARBA00011245"/>
    </source>
</evidence>
<reference evidence="21" key="1">
    <citation type="submission" date="2013-08" db="EMBL/GenBank/DDBJ databases">
        <title>Oryza genome evolution.</title>
        <authorList>
            <person name="Wing R.A."/>
            <person name="Panaud O."/>
            <person name="Oliveira A.C."/>
        </authorList>
    </citation>
    <scope>NUCLEOTIDE SEQUENCE</scope>
</reference>
<dbReference type="InterPro" id="IPR003719">
    <property type="entry name" value="Phenazine_PhzF-like"/>
</dbReference>
<dbReference type="STRING" id="40148.A0A0D9Y6I1"/>